<evidence type="ECO:0000259" key="1">
    <source>
        <dbReference type="PROSITE" id="PS50208"/>
    </source>
</evidence>
<protein>
    <recommendedName>
        <fullName evidence="1">Caspase family p20 domain-containing protein</fullName>
    </recommendedName>
</protein>
<dbReference type="AlphaFoldDB" id="A0A816DPP8"/>
<dbReference type="InterPro" id="IPR001309">
    <property type="entry name" value="Pept_C14_p20"/>
</dbReference>
<evidence type="ECO:0000313" key="2">
    <source>
        <dbReference type="EMBL" id="CAF1637488.1"/>
    </source>
</evidence>
<keyword evidence="3" id="KW-1185">Reference proteome</keyword>
<accession>A0A816DPP8</accession>
<gene>
    <name evidence="2" type="ORF">XAT740_LOCUS52718</name>
</gene>
<sequence>MAYSTGKQQFQKIALILSNGDYSRPDDQLQNAGANAASFSNALKQIGFQVTTVCNKGKHDMNTAIIDFANTIRDGDLVLFYFFGHCYRVKDKHYLIPASDNMIEEKTDVADFSVDLERNLERFVAKNASFVNIFILDSCGTYSLQRNATLGGKYHL</sequence>
<dbReference type="GO" id="GO:0006508">
    <property type="term" value="P:proteolysis"/>
    <property type="evidence" value="ECO:0007669"/>
    <property type="project" value="InterPro"/>
</dbReference>
<dbReference type="Pfam" id="PF00656">
    <property type="entry name" value="Peptidase_C14"/>
    <property type="match status" value="1"/>
</dbReference>
<reference evidence="2" key="1">
    <citation type="submission" date="2021-02" db="EMBL/GenBank/DDBJ databases">
        <authorList>
            <person name="Nowell W R."/>
        </authorList>
    </citation>
    <scope>NUCLEOTIDE SEQUENCE</scope>
</reference>
<dbReference type="Proteomes" id="UP000663828">
    <property type="component" value="Unassembled WGS sequence"/>
</dbReference>
<organism evidence="2 3">
    <name type="scientific">Adineta ricciae</name>
    <name type="common">Rotifer</name>
    <dbReference type="NCBI Taxonomy" id="249248"/>
    <lineage>
        <taxon>Eukaryota</taxon>
        <taxon>Metazoa</taxon>
        <taxon>Spiralia</taxon>
        <taxon>Gnathifera</taxon>
        <taxon>Rotifera</taxon>
        <taxon>Eurotatoria</taxon>
        <taxon>Bdelloidea</taxon>
        <taxon>Adinetida</taxon>
        <taxon>Adinetidae</taxon>
        <taxon>Adineta</taxon>
    </lineage>
</organism>
<feature type="domain" description="Caspase family p20" evidence="1">
    <location>
        <begin position="10"/>
        <end position="85"/>
    </location>
</feature>
<name>A0A816DPP8_ADIRI</name>
<dbReference type="Gene3D" id="3.40.50.1460">
    <property type="match status" value="1"/>
</dbReference>
<dbReference type="SUPFAM" id="SSF52129">
    <property type="entry name" value="Caspase-like"/>
    <property type="match status" value="1"/>
</dbReference>
<dbReference type="PANTHER" id="PTHR22576">
    <property type="entry name" value="MUCOSA ASSOCIATED LYMPHOID TISSUE LYMPHOMA TRANSLOCATION PROTEIN 1/PARACASPASE"/>
    <property type="match status" value="1"/>
</dbReference>
<dbReference type="InterPro" id="IPR029030">
    <property type="entry name" value="Caspase-like_dom_sf"/>
</dbReference>
<dbReference type="EMBL" id="CAJNOR010008781">
    <property type="protein sequence ID" value="CAF1637488.1"/>
    <property type="molecule type" value="Genomic_DNA"/>
</dbReference>
<dbReference type="GO" id="GO:0004197">
    <property type="term" value="F:cysteine-type endopeptidase activity"/>
    <property type="evidence" value="ECO:0007669"/>
    <property type="project" value="InterPro"/>
</dbReference>
<proteinExistence type="predicted"/>
<dbReference type="InterPro" id="IPR011600">
    <property type="entry name" value="Pept_C14_caspase"/>
</dbReference>
<comment type="caution">
    <text evidence="2">The sequence shown here is derived from an EMBL/GenBank/DDBJ whole genome shotgun (WGS) entry which is preliminary data.</text>
</comment>
<evidence type="ECO:0000313" key="3">
    <source>
        <dbReference type="Proteomes" id="UP000663828"/>
    </source>
</evidence>
<dbReference type="InterPro" id="IPR052039">
    <property type="entry name" value="Caspase-related_regulators"/>
</dbReference>
<dbReference type="PROSITE" id="PS50208">
    <property type="entry name" value="CASPASE_P20"/>
    <property type="match status" value="1"/>
</dbReference>
<dbReference type="PANTHER" id="PTHR22576:SF37">
    <property type="entry name" value="MUCOSA-ASSOCIATED LYMPHOID TISSUE LYMPHOMA TRANSLOCATION PROTEIN 1"/>
    <property type="match status" value="1"/>
</dbReference>